<dbReference type="PANTHER" id="PTHR45266">
    <property type="entry name" value="OXALOACETATE DECARBOXYLASE ALPHA CHAIN"/>
    <property type="match status" value="1"/>
</dbReference>
<evidence type="ECO:0000313" key="7">
    <source>
        <dbReference type="Proteomes" id="UP000017747"/>
    </source>
</evidence>
<feature type="compositionally biased region" description="Low complexity" evidence="4">
    <location>
        <begin position="52"/>
        <end position="65"/>
    </location>
</feature>
<dbReference type="UniPathway" id="UPA00094"/>
<evidence type="ECO:0000256" key="2">
    <source>
        <dbReference type="ARBA" id="ARBA00023267"/>
    </source>
</evidence>
<keyword evidence="3" id="KW-0276">Fatty acid metabolism</keyword>
<dbReference type="CDD" id="cd06850">
    <property type="entry name" value="biotinyl_domain"/>
    <property type="match status" value="1"/>
</dbReference>
<evidence type="ECO:0000256" key="3">
    <source>
        <dbReference type="RuleBase" id="RU364072"/>
    </source>
</evidence>
<dbReference type="GO" id="GO:0009317">
    <property type="term" value="C:acetyl-CoA carboxylase complex"/>
    <property type="evidence" value="ECO:0007669"/>
    <property type="project" value="InterPro"/>
</dbReference>
<dbReference type="Pfam" id="PF00364">
    <property type="entry name" value="Biotin_lipoyl"/>
    <property type="match status" value="1"/>
</dbReference>
<dbReference type="InterPro" id="IPR001249">
    <property type="entry name" value="AcCoA_biotinCC"/>
</dbReference>
<keyword evidence="3" id="KW-0444">Lipid biosynthesis</keyword>
<dbReference type="InterPro" id="IPR050709">
    <property type="entry name" value="Biotin_Carboxyl_Carrier/Decarb"/>
</dbReference>
<dbReference type="PATRIC" id="fig|994573.3.peg.2408"/>
<feature type="region of interest" description="Disordered" evidence="4">
    <location>
        <begin position="39"/>
        <end position="65"/>
    </location>
</feature>
<sequence>MGGLMMELGDLLKLLETFEKSDFTELKVKLGGDSLSVSRLKEKPEKKHKSVKTGSATEEVASEAAAAPALSSGPVSYAPADKASLDAVYTEVTSPIVGSFYSRPGEGEKPFVTVGDMVKKGDTLCIIEAMKIMNEIKSPYSGMVMAVLPEDGEMVDYGKALFQIKED</sequence>
<keyword evidence="3" id="KW-0443">Lipid metabolism</keyword>
<dbReference type="Gene3D" id="2.40.50.100">
    <property type="match status" value="1"/>
</dbReference>
<evidence type="ECO:0000259" key="5">
    <source>
        <dbReference type="PROSITE" id="PS50968"/>
    </source>
</evidence>
<dbReference type="GO" id="GO:0003989">
    <property type="term" value="F:acetyl-CoA carboxylase activity"/>
    <property type="evidence" value="ECO:0007669"/>
    <property type="project" value="InterPro"/>
</dbReference>
<evidence type="ECO:0000256" key="4">
    <source>
        <dbReference type="SAM" id="MobiDB-lite"/>
    </source>
</evidence>
<organism evidence="6 7">
    <name type="scientific">Youngiibacter fragilis 232.1</name>
    <dbReference type="NCBI Taxonomy" id="994573"/>
    <lineage>
        <taxon>Bacteria</taxon>
        <taxon>Bacillati</taxon>
        <taxon>Bacillota</taxon>
        <taxon>Clostridia</taxon>
        <taxon>Eubacteriales</taxon>
        <taxon>Clostridiaceae</taxon>
        <taxon>Youngiibacter</taxon>
    </lineage>
</organism>
<comment type="caution">
    <text evidence="6">The sequence shown here is derived from an EMBL/GenBank/DDBJ whole genome shotgun (WGS) entry which is preliminary data.</text>
</comment>
<evidence type="ECO:0000256" key="1">
    <source>
        <dbReference type="ARBA" id="ARBA00017562"/>
    </source>
</evidence>
<keyword evidence="3" id="KW-0275">Fatty acid biosynthesis</keyword>
<proteinExistence type="predicted"/>
<evidence type="ECO:0000313" key="6">
    <source>
        <dbReference type="EMBL" id="ETA80249.1"/>
    </source>
</evidence>
<dbReference type="GO" id="GO:0006633">
    <property type="term" value="P:fatty acid biosynthetic process"/>
    <property type="evidence" value="ECO:0007669"/>
    <property type="project" value="UniProtKB-UniPathway"/>
</dbReference>
<protein>
    <recommendedName>
        <fullName evidence="1 3">Biotin carboxyl carrier protein of acetyl-CoA carboxylase</fullName>
    </recommendedName>
</protein>
<keyword evidence="7" id="KW-1185">Reference proteome</keyword>
<dbReference type="STRING" id="994573.T472_0212900"/>
<comment type="pathway">
    <text evidence="3">Lipid metabolism; fatty acid biosynthesis.</text>
</comment>
<name>V7I4Y6_9CLOT</name>
<gene>
    <name evidence="6" type="ORF">T472_0212900</name>
</gene>
<comment type="function">
    <text evidence="3">This protein is a component of the acetyl coenzyme A carboxylase complex; first, biotin carboxylase catalyzes the carboxylation of the carrier protein and then the transcarboxylase transfers the carboxyl group to form malonyl-CoA.</text>
</comment>
<dbReference type="AlphaFoldDB" id="V7I4Y6"/>
<dbReference type="PANTHER" id="PTHR45266:SF3">
    <property type="entry name" value="OXALOACETATE DECARBOXYLASE ALPHA CHAIN"/>
    <property type="match status" value="1"/>
</dbReference>
<dbReference type="EMBL" id="AXUN02000185">
    <property type="protein sequence ID" value="ETA80249.1"/>
    <property type="molecule type" value="Genomic_DNA"/>
</dbReference>
<dbReference type="Proteomes" id="UP000017747">
    <property type="component" value="Unassembled WGS sequence"/>
</dbReference>
<dbReference type="PROSITE" id="PS50968">
    <property type="entry name" value="BIOTINYL_LIPOYL"/>
    <property type="match status" value="1"/>
</dbReference>
<dbReference type="SUPFAM" id="SSF51230">
    <property type="entry name" value="Single hybrid motif"/>
    <property type="match status" value="1"/>
</dbReference>
<dbReference type="eggNOG" id="COG0511">
    <property type="taxonomic scope" value="Bacteria"/>
</dbReference>
<dbReference type="PRINTS" id="PR01071">
    <property type="entry name" value="ACOABIOTINCC"/>
</dbReference>
<feature type="domain" description="Lipoyl-binding" evidence="5">
    <location>
        <begin position="89"/>
        <end position="165"/>
    </location>
</feature>
<dbReference type="InterPro" id="IPR011053">
    <property type="entry name" value="Single_hybrid_motif"/>
</dbReference>
<dbReference type="InterPro" id="IPR000089">
    <property type="entry name" value="Biotin_lipoyl"/>
</dbReference>
<keyword evidence="2 3" id="KW-0092">Biotin</keyword>
<dbReference type="NCBIfam" id="TIGR00531">
    <property type="entry name" value="BCCP"/>
    <property type="match status" value="1"/>
</dbReference>
<accession>V7I4Y6</accession>
<reference evidence="6 7" key="1">
    <citation type="journal article" date="2014" name="Genome Announc.">
        <title>Genome Sequence of Youngiibacter fragilis, the Type Strain of the Genus Youngiibacter.</title>
        <authorList>
            <person name="Wawrik C.B."/>
            <person name="Callaghan A.V."/>
            <person name="Stamps B.W."/>
            <person name="Wawrik B."/>
        </authorList>
    </citation>
    <scope>NUCLEOTIDE SEQUENCE [LARGE SCALE GENOMIC DNA]</scope>
    <source>
        <strain evidence="6 7">232.1</strain>
    </source>
</reference>